<keyword evidence="3" id="KW-1185">Reference proteome</keyword>
<feature type="region of interest" description="Disordered" evidence="1">
    <location>
        <begin position="1"/>
        <end position="80"/>
    </location>
</feature>
<proteinExistence type="predicted"/>
<evidence type="ECO:0000313" key="2">
    <source>
        <dbReference type="EMBL" id="NMH81897.1"/>
    </source>
</evidence>
<evidence type="ECO:0008006" key="4">
    <source>
        <dbReference type="Google" id="ProtNLM"/>
    </source>
</evidence>
<feature type="compositionally biased region" description="Pro residues" evidence="1">
    <location>
        <begin position="48"/>
        <end position="69"/>
    </location>
</feature>
<sequence>MTLDDRDKPPTAVGVDHPGARSPQGIPPPVPGDGSSGSGWTYTGGQPKPGPTTSPPWQDPKLAPPPPVPGGADTPGKGVTTINTKAMQTYASNIDALIQPLRDSANALQGVNIKPGVFPAALELSKSINTGETGLRDASYTVLNNLVNALVDVHDALRLMASKYDKAEDLNKISAGDYANYMAIAAGRVNAVIGTGSGS</sequence>
<comment type="caution">
    <text evidence="2">The sequence shown here is derived from an EMBL/GenBank/DDBJ whole genome shotgun (WGS) entry which is preliminary data.</text>
</comment>
<reference evidence="2 3" key="1">
    <citation type="submission" date="2020-04" db="EMBL/GenBank/DDBJ databases">
        <authorList>
            <person name="Klaysubun C."/>
            <person name="Duangmal K."/>
            <person name="Lipun K."/>
        </authorList>
    </citation>
    <scope>NUCLEOTIDE SEQUENCE [LARGE SCALE GENOMIC DNA]</scope>
    <source>
        <strain evidence="2 3">JCM 11839</strain>
    </source>
</reference>
<evidence type="ECO:0000256" key="1">
    <source>
        <dbReference type="SAM" id="MobiDB-lite"/>
    </source>
</evidence>
<evidence type="ECO:0000313" key="3">
    <source>
        <dbReference type="Proteomes" id="UP001296706"/>
    </source>
</evidence>
<dbReference type="RefSeq" id="WP_169399921.1">
    <property type="nucleotide sequence ID" value="NZ_BAAAJH010000023.1"/>
</dbReference>
<organism evidence="2 3">
    <name type="scientific">Pseudonocardia xinjiangensis</name>
    <dbReference type="NCBI Taxonomy" id="75289"/>
    <lineage>
        <taxon>Bacteria</taxon>
        <taxon>Bacillati</taxon>
        <taxon>Actinomycetota</taxon>
        <taxon>Actinomycetes</taxon>
        <taxon>Pseudonocardiales</taxon>
        <taxon>Pseudonocardiaceae</taxon>
        <taxon>Pseudonocardia</taxon>
    </lineage>
</organism>
<name>A0ABX1RND1_9PSEU</name>
<protein>
    <recommendedName>
        <fullName evidence="4">Excreted virulence factor EspC (Type VII ESX diderm)</fullName>
    </recommendedName>
</protein>
<dbReference type="EMBL" id="JAAXKY010000179">
    <property type="protein sequence ID" value="NMH81897.1"/>
    <property type="molecule type" value="Genomic_DNA"/>
</dbReference>
<accession>A0ABX1RND1</accession>
<gene>
    <name evidence="2" type="ORF">HF577_33015</name>
</gene>
<dbReference type="Proteomes" id="UP001296706">
    <property type="component" value="Unassembled WGS sequence"/>
</dbReference>